<evidence type="ECO:0000256" key="2">
    <source>
        <dbReference type="ARBA" id="ARBA00009530"/>
    </source>
</evidence>
<evidence type="ECO:0000256" key="1">
    <source>
        <dbReference type="ARBA" id="ARBA00004370"/>
    </source>
</evidence>
<reference evidence="9" key="1">
    <citation type="submission" date="2015-05" db="EMBL/GenBank/DDBJ databases">
        <authorList>
            <person name="Fogelqvist Johan"/>
        </authorList>
    </citation>
    <scope>NUCLEOTIDE SEQUENCE [LARGE SCALE GENOMIC DNA]</scope>
</reference>
<proteinExistence type="inferred from homology"/>
<comment type="subcellular location">
    <subcellularLocation>
        <location evidence="1">Membrane</location>
    </subcellularLocation>
</comment>
<protein>
    <recommendedName>
        <fullName evidence="10">Stress response RCI peptide</fullName>
    </recommendedName>
</protein>
<dbReference type="Proteomes" id="UP000045706">
    <property type="component" value="Unassembled WGS sequence"/>
</dbReference>
<keyword evidence="4 7" id="KW-1133">Transmembrane helix</keyword>
<sequence>MRGEPTTSTNINHLRRHPQRPNNHLQNNIRKAHTSAKMAGGGITALLIVLVTLFVPPIGVILTAGCGMDLVVNIFLTILGFIPGLIHGLYVLYIYYDRREQAATGRISSSRAPGIYSDKVQTGAGAGYGTTRY</sequence>
<comment type="similarity">
    <text evidence="2">Belongs to the UPF0057 (PMP3) family.</text>
</comment>
<name>A0A0G4KE93_VERLO</name>
<keyword evidence="3 7" id="KW-0812">Transmembrane</keyword>
<dbReference type="PANTHER" id="PTHR21659">
    <property type="entry name" value="HYDROPHOBIC PROTEIN RCI2 LOW TEMPERATURE AND SALT RESPONSIVE PROTEIN LTI6 -RELATED"/>
    <property type="match status" value="1"/>
</dbReference>
<accession>A0A0G4KE93</accession>
<dbReference type="Pfam" id="PF01679">
    <property type="entry name" value="Pmp3"/>
    <property type="match status" value="1"/>
</dbReference>
<evidence type="ECO:0000256" key="5">
    <source>
        <dbReference type="ARBA" id="ARBA00023136"/>
    </source>
</evidence>
<evidence type="ECO:0000256" key="7">
    <source>
        <dbReference type="SAM" id="Phobius"/>
    </source>
</evidence>
<evidence type="ECO:0000313" key="9">
    <source>
        <dbReference type="Proteomes" id="UP000045706"/>
    </source>
</evidence>
<dbReference type="EMBL" id="CVQI01000001">
    <property type="protein sequence ID" value="CRJ86737.1"/>
    <property type="molecule type" value="Genomic_DNA"/>
</dbReference>
<dbReference type="AlphaFoldDB" id="A0A0G4KE93"/>
<dbReference type="PANTHER" id="PTHR21659:SF42">
    <property type="entry name" value="UPF0057 MEMBRANE PROTEIN ZK632.10-RELATED"/>
    <property type="match status" value="1"/>
</dbReference>
<feature type="transmembrane region" description="Helical" evidence="7">
    <location>
        <begin position="70"/>
        <end position="96"/>
    </location>
</feature>
<keyword evidence="5 7" id="KW-0472">Membrane</keyword>
<feature type="region of interest" description="Disordered" evidence="6">
    <location>
        <begin position="1"/>
        <end position="24"/>
    </location>
</feature>
<evidence type="ECO:0000313" key="8">
    <source>
        <dbReference type="EMBL" id="CRJ86737.1"/>
    </source>
</evidence>
<evidence type="ECO:0000256" key="3">
    <source>
        <dbReference type="ARBA" id="ARBA00022692"/>
    </source>
</evidence>
<dbReference type="InterPro" id="IPR000612">
    <property type="entry name" value="PMP3"/>
</dbReference>
<evidence type="ECO:0008006" key="10">
    <source>
        <dbReference type="Google" id="ProtNLM"/>
    </source>
</evidence>
<feature type="compositionally biased region" description="Polar residues" evidence="6">
    <location>
        <begin position="1"/>
        <end position="12"/>
    </location>
</feature>
<gene>
    <name evidence="8" type="ORF">BN1723_000177</name>
</gene>
<feature type="transmembrane region" description="Helical" evidence="7">
    <location>
        <begin position="39"/>
        <end position="64"/>
    </location>
</feature>
<dbReference type="GO" id="GO:0016020">
    <property type="term" value="C:membrane"/>
    <property type="evidence" value="ECO:0007669"/>
    <property type="project" value="UniProtKB-SubCell"/>
</dbReference>
<evidence type="ECO:0000256" key="6">
    <source>
        <dbReference type="SAM" id="MobiDB-lite"/>
    </source>
</evidence>
<dbReference type="PROSITE" id="PS01309">
    <property type="entry name" value="UPF0057"/>
    <property type="match status" value="1"/>
</dbReference>
<organism evidence="8 9">
    <name type="scientific">Verticillium longisporum</name>
    <name type="common">Verticillium dahliae var. longisporum</name>
    <dbReference type="NCBI Taxonomy" id="100787"/>
    <lineage>
        <taxon>Eukaryota</taxon>
        <taxon>Fungi</taxon>
        <taxon>Dikarya</taxon>
        <taxon>Ascomycota</taxon>
        <taxon>Pezizomycotina</taxon>
        <taxon>Sordariomycetes</taxon>
        <taxon>Hypocreomycetidae</taxon>
        <taxon>Glomerellales</taxon>
        <taxon>Plectosphaerellaceae</taxon>
        <taxon>Verticillium</taxon>
    </lineage>
</organism>
<evidence type="ECO:0000256" key="4">
    <source>
        <dbReference type="ARBA" id="ARBA00022989"/>
    </source>
</evidence>